<geneLocation type="plasmid" evidence="1">
    <name>pBC453</name>
</geneLocation>
<gene>
    <name evidence="1" type="ORF">BCCH1_79400</name>
</gene>
<reference evidence="1" key="2">
    <citation type="journal article" date="2017" name="Genome Announc.">
        <title>High-Quality Draft Genome Sequence of Burkholderia contaminans CH-1, a Gram-Negative Bacterium That Metabolizes 2-Azahypoxanthine, a Plant Growth-Regulating Compound.</title>
        <authorList>
            <person name="Choi J.-H."/>
            <person name="Sugiura H."/>
            <person name="Moriuchi R."/>
            <person name="Kawagishi H."/>
            <person name="Dohra H."/>
        </authorList>
    </citation>
    <scope>NUCLEOTIDE SEQUENCE</scope>
    <source>
        <strain evidence="1">CH-1</strain>
        <plasmid evidence="1">pBC453</plasmid>
    </source>
</reference>
<keyword evidence="1" id="KW-0614">Plasmid</keyword>
<dbReference type="AlphaFoldDB" id="A0A250LNU6"/>
<organism evidence="1">
    <name type="scientific">Burkholderia contaminans</name>
    <dbReference type="NCBI Taxonomy" id="488447"/>
    <lineage>
        <taxon>Bacteria</taxon>
        <taxon>Pseudomonadati</taxon>
        <taxon>Pseudomonadota</taxon>
        <taxon>Betaproteobacteria</taxon>
        <taxon>Burkholderiales</taxon>
        <taxon>Burkholderiaceae</taxon>
        <taxon>Burkholderia</taxon>
        <taxon>Burkholderia cepacia complex</taxon>
    </lineage>
</organism>
<protein>
    <submittedName>
        <fullName evidence="1">Uncharacterized protein</fullName>
    </submittedName>
</protein>
<dbReference type="EMBL" id="AP018360">
    <property type="protein sequence ID" value="BBA45429.1"/>
    <property type="molecule type" value="Genomic_DNA"/>
</dbReference>
<name>A0A250LNU6_9BURK</name>
<proteinExistence type="predicted"/>
<evidence type="ECO:0000313" key="1">
    <source>
        <dbReference type="EMBL" id="BBA45429.1"/>
    </source>
</evidence>
<sequence>MGMPLETFARDNHPIPTIGSYRRRLTTVAIHCVKPKVAAEALADDIHIAHERLLDLGEPPLAAVRALISFGNLAAPGHSIPRAEGRYVHQ</sequence>
<accession>A0A250LNU6</accession>
<reference evidence="1" key="1">
    <citation type="journal article" date="2016" name="Biosci. Biotechnol. Biochem.">
        <title>Bioconversion of AHX to AOH by resting cells of Burkholderia contaminans CH-1.</title>
        <authorList>
            <person name="Choi J.H."/>
            <person name="Kikuchi A."/>
            <person name="Pumkaeo P."/>
            <person name="Hirai H."/>
            <person name="Tokuyama S."/>
            <person name="Kawagishi H."/>
        </authorList>
    </citation>
    <scope>NUCLEOTIDE SEQUENCE</scope>
    <source>
        <strain evidence="1">CH-1</strain>
        <plasmid evidence="1">pBC453</plasmid>
    </source>
</reference>